<feature type="domain" description="C2H2-type" evidence="3">
    <location>
        <begin position="306"/>
        <end position="333"/>
    </location>
</feature>
<reference evidence="4 5" key="1">
    <citation type="journal article" date="2021" name="Environ. Microbiol.">
        <title>Gene family expansions and transcriptome signatures uncover fungal adaptations to wood decay.</title>
        <authorList>
            <person name="Hage H."/>
            <person name="Miyauchi S."/>
            <person name="Viragh M."/>
            <person name="Drula E."/>
            <person name="Min B."/>
            <person name="Chaduli D."/>
            <person name="Navarro D."/>
            <person name="Favel A."/>
            <person name="Norest M."/>
            <person name="Lesage-Meessen L."/>
            <person name="Balint B."/>
            <person name="Merenyi Z."/>
            <person name="de Eugenio L."/>
            <person name="Morin E."/>
            <person name="Martinez A.T."/>
            <person name="Baldrian P."/>
            <person name="Stursova M."/>
            <person name="Martinez M.J."/>
            <person name="Novotny C."/>
            <person name="Magnuson J.K."/>
            <person name="Spatafora J.W."/>
            <person name="Maurice S."/>
            <person name="Pangilinan J."/>
            <person name="Andreopoulos W."/>
            <person name="LaButti K."/>
            <person name="Hundley H."/>
            <person name="Na H."/>
            <person name="Kuo A."/>
            <person name="Barry K."/>
            <person name="Lipzen A."/>
            <person name="Henrissat B."/>
            <person name="Riley R."/>
            <person name="Ahrendt S."/>
            <person name="Nagy L.G."/>
            <person name="Grigoriev I.V."/>
            <person name="Martin F."/>
            <person name="Rosso M.N."/>
        </authorList>
    </citation>
    <scope>NUCLEOTIDE SEQUENCE [LARGE SCALE GENOMIC DNA]</scope>
    <source>
        <strain evidence="4 5">CIRM-BRFM 1785</strain>
    </source>
</reference>
<dbReference type="GeneID" id="72002374"/>
<keyword evidence="1" id="KW-0479">Metal-binding</keyword>
<feature type="region of interest" description="Disordered" evidence="2">
    <location>
        <begin position="197"/>
        <end position="233"/>
    </location>
</feature>
<keyword evidence="1" id="KW-0863">Zinc-finger</keyword>
<feature type="compositionally biased region" description="Basic and acidic residues" evidence="2">
    <location>
        <begin position="32"/>
        <end position="51"/>
    </location>
</feature>
<name>A0ABQ8KCN3_9APHY</name>
<protein>
    <recommendedName>
        <fullName evidence="3">C2H2-type domain-containing protein</fullName>
    </recommendedName>
</protein>
<feature type="compositionally biased region" description="Low complexity" evidence="2">
    <location>
        <begin position="11"/>
        <end position="31"/>
    </location>
</feature>
<proteinExistence type="predicted"/>
<dbReference type="Proteomes" id="UP000814176">
    <property type="component" value="Unassembled WGS sequence"/>
</dbReference>
<evidence type="ECO:0000256" key="2">
    <source>
        <dbReference type="SAM" id="MobiDB-lite"/>
    </source>
</evidence>
<dbReference type="Gene3D" id="3.30.160.60">
    <property type="entry name" value="Classic Zinc Finger"/>
    <property type="match status" value="1"/>
</dbReference>
<dbReference type="EMBL" id="JADCUA010000013">
    <property type="protein sequence ID" value="KAH9835251.1"/>
    <property type="molecule type" value="Genomic_DNA"/>
</dbReference>
<dbReference type="RefSeq" id="XP_047777684.1">
    <property type="nucleotide sequence ID" value="XM_047921642.1"/>
</dbReference>
<accession>A0ABQ8KCN3</accession>
<evidence type="ECO:0000256" key="1">
    <source>
        <dbReference type="PROSITE-ProRule" id="PRU00042"/>
    </source>
</evidence>
<organism evidence="4 5">
    <name type="scientific">Rhodofomes roseus</name>
    <dbReference type="NCBI Taxonomy" id="34475"/>
    <lineage>
        <taxon>Eukaryota</taxon>
        <taxon>Fungi</taxon>
        <taxon>Dikarya</taxon>
        <taxon>Basidiomycota</taxon>
        <taxon>Agaricomycotina</taxon>
        <taxon>Agaricomycetes</taxon>
        <taxon>Polyporales</taxon>
        <taxon>Rhodofomes</taxon>
    </lineage>
</organism>
<keyword evidence="1" id="KW-0862">Zinc</keyword>
<comment type="caution">
    <text evidence="4">The sequence shown here is derived from an EMBL/GenBank/DDBJ whole genome shotgun (WGS) entry which is preliminary data.</text>
</comment>
<evidence type="ECO:0000313" key="4">
    <source>
        <dbReference type="EMBL" id="KAH9835251.1"/>
    </source>
</evidence>
<feature type="compositionally biased region" description="Low complexity" evidence="2">
    <location>
        <begin position="220"/>
        <end position="233"/>
    </location>
</feature>
<feature type="region of interest" description="Disordered" evidence="2">
    <location>
        <begin position="1"/>
        <end position="60"/>
    </location>
</feature>
<evidence type="ECO:0000259" key="3">
    <source>
        <dbReference type="PROSITE" id="PS50157"/>
    </source>
</evidence>
<evidence type="ECO:0000313" key="5">
    <source>
        <dbReference type="Proteomes" id="UP000814176"/>
    </source>
</evidence>
<feature type="compositionally biased region" description="Pro residues" evidence="2">
    <location>
        <begin position="1"/>
        <end position="10"/>
    </location>
</feature>
<dbReference type="PROSITE" id="PS50157">
    <property type="entry name" value="ZINC_FINGER_C2H2_2"/>
    <property type="match status" value="1"/>
</dbReference>
<gene>
    <name evidence="4" type="ORF">C8Q71DRAFT_724594</name>
</gene>
<dbReference type="InterPro" id="IPR013087">
    <property type="entry name" value="Znf_C2H2_type"/>
</dbReference>
<keyword evidence="5" id="KW-1185">Reference proteome</keyword>
<feature type="compositionally biased region" description="Polar residues" evidence="2">
    <location>
        <begin position="207"/>
        <end position="218"/>
    </location>
</feature>
<sequence length="334" mass="36217">MPFDPSPPPSSASTSAMNPSASARNAPSRASMYDHRPYDPRHHTPGHDTRASEAYGDGASDFMNDFDSSRALASTFSHPAGSYLAPQAYSYPSLDMNGMSTRTPHARLSVDPALVGPSSAPLHQGGSPIYLHPVSYGGSTSSGYFGGVQPSSYATFNNDEWTTFPYDPTFNPMPLAMQDSVSPSGMAMTSLQPDSWGFKPFEPSPPSNVQITSVSVNDAPSASSPPESSPPSRSVVCQWGQKCGVLLDDLTAAGIARHLKEYHVKTWDNRSRGRCEWHGSPCTNTMMYHQSFGKHIASVHLGATARRCEKCGETFARADTLDRHMKLYCRQRSK</sequence>